<protein>
    <submittedName>
        <fullName evidence="1">Uncharacterized protein</fullName>
    </submittedName>
</protein>
<reference evidence="1" key="1">
    <citation type="submission" date="2021-10" db="EMBL/GenBank/DDBJ databases">
        <authorList>
            <person name="Piombo E."/>
        </authorList>
    </citation>
    <scope>NUCLEOTIDE SEQUENCE</scope>
</reference>
<name>A0A9N9XVW8_9HYPO</name>
<comment type="caution">
    <text evidence="1">The sequence shown here is derived from an EMBL/GenBank/DDBJ whole genome shotgun (WGS) entry which is preliminary data.</text>
</comment>
<dbReference type="Proteomes" id="UP000754883">
    <property type="component" value="Unassembled WGS sequence"/>
</dbReference>
<keyword evidence="2" id="KW-1185">Reference proteome</keyword>
<dbReference type="EMBL" id="CABFNO020001298">
    <property type="protein sequence ID" value="CAG9977521.1"/>
    <property type="molecule type" value="Genomic_DNA"/>
</dbReference>
<gene>
    <name evidence="1" type="ORF">CBYS24578_00008737</name>
</gene>
<organism evidence="1 2">
    <name type="scientific">Clonostachys byssicola</name>
    <dbReference type="NCBI Taxonomy" id="160290"/>
    <lineage>
        <taxon>Eukaryota</taxon>
        <taxon>Fungi</taxon>
        <taxon>Dikarya</taxon>
        <taxon>Ascomycota</taxon>
        <taxon>Pezizomycotina</taxon>
        <taxon>Sordariomycetes</taxon>
        <taxon>Hypocreomycetidae</taxon>
        <taxon>Hypocreales</taxon>
        <taxon>Bionectriaceae</taxon>
        <taxon>Clonostachys</taxon>
    </lineage>
</organism>
<evidence type="ECO:0000313" key="2">
    <source>
        <dbReference type="Proteomes" id="UP000754883"/>
    </source>
</evidence>
<evidence type="ECO:0000313" key="1">
    <source>
        <dbReference type="EMBL" id="CAG9977521.1"/>
    </source>
</evidence>
<proteinExistence type="predicted"/>
<dbReference type="OrthoDB" id="5427399at2759"/>
<accession>A0A9N9XVW8</accession>
<dbReference type="AlphaFoldDB" id="A0A9N9XVW8"/>
<sequence length="223" mass="25627">MLLNYVNSGATPVIGSGNGCPGQSLFFRYMKGSRSTRFLFTFDGEEVLMQEVGAKLENESNETDPSESYLANAPRWVFDRYYHEDSDDGEVWVHQIGKENKPRGHETELWKFTNRDGEVAYGQCPLDWWEDWDPDDGDLAEPTPYCDYLFYFVAERQPVFMAGYKSARPPLGAIRYDEDEGELVSKLMRSVMGLGVQWSLTMSSLAKSKLQSFERWKMKFGVK</sequence>